<feature type="transmembrane region" description="Helical" evidence="7">
    <location>
        <begin position="403"/>
        <end position="423"/>
    </location>
</feature>
<feature type="transmembrane region" description="Helical" evidence="7">
    <location>
        <begin position="12"/>
        <end position="31"/>
    </location>
</feature>
<evidence type="ECO:0000313" key="10">
    <source>
        <dbReference type="Proteomes" id="UP001500363"/>
    </source>
</evidence>
<keyword evidence="10" id="KW-1185">Reference proteome</keyword>
<dbReference type="Gene3D" id="1.20.1250.20">
    <property type="entry name" value="MFS general substrate transporter like domains"/>
    <property type="match status" value="1"/>
</dbReference>
<feature type="transmembrane region" description="Helical" evidence="7">
    <location>
        <begin position="51"/>
        <end position="68"/>
    </location>
</feature>
<feature type="transmembrane region" description="Helical" evidence="7">
    <location>
        <begin position="357"/>
        <end position="382"/>
    </location>
</feature>
<keyword evidence="3" id="KW-1003">Cell membrane</keyword>
<evidence type="ECO:0000256" key="3">
    <source>
        <dbReference type="ARBA" id="ARBA00022475"/>
    </source>
</evidence>
<dbReference type="PRINTS" id="PR01035">
    <property type="entry name" value="TCRTETA"/>
</dbReference>
<evidence type="ECO:0000256" key="2">
    <source>
        <dbReference type="ARBA" id="ARBA00022448"/>
    </source>
</evidence>
<dbReference type="InterPro" id="IPR011701">
    <property type="entry name" value="MFS"/>
</dbReference>
<gene>
    <name evidence="9" type="ORF">GCM10009741_69320</name>
</gene>
<evidence type="ECO:0000259" key="8">
    <source>
        <dbReference type="PROSITE" id="PS50850"/>
    </source>
</evidence>
<dbReference type="EMBL" id="BAAANC010000004">
    <property type="protein sequence ID" value="GAA1554990.1"/>
    <property type="molecule type" value="Genomic_DNA"/>
</dbReference>
<feature type="transmembrane region" description="Helical" evidence="7">
    <location>
        <begin position="259"/>
        <end position="283"/>
    </location>
</feature>
<accession>A0ABP4N6Y0</accession>
<dbReference type="CDD" id="cd17321">
    <property type="entry name" value="MFS_MMR_MDR_like"/>
    <property type="match status" value="1"/>
</dbReference>
<keyword evidence="4 7" id="KW-0812">Transmembrane</keyword>
<proteinExistence type="predicted"/>
<feature type="transmembrane region" description="Helical" evidence="7">
    <location>
        <begin position="443"/>
        <end position="465"/>
    </location>
</feature>
<keyword evidence="5 7" id="KW-1133">Transmembrane helix</keyword>
<evidence type="ECO:0000256" key="6">
    <source>
        <dbReference type="ARBA" id="ARBA00023136"/>
    </source>
</evidence>
<evidence type="ECO:0000256" key="7">
    <source>
        <dbReference type="SAM" id="Phobius"/>
    </source>
</evidence>
<feature type="transmembrane region" description="Helical" evidence="7">
    <location>
        <begin position="104"/>
        <end position="126"/>
    </location>
</feature>
<dbReference type="SUPFAM" id="SSF103473">
    <property type="entry name" value="MFS general substrate transporter"/>
    <property type="match status" value="1"/>
</dbReference>
<dbReference type="InterPro" id="IPR020846">
    <property type="entry name" value="MFS_dom"/>
</dbReference>
<dbReference type="Proteomes" id="UP001500363">
    <property type="component" value="Unassembled WGS sequence"/>
</dbReference>
<feature type="transmembrane region" description="Helical" evidence="7">
    <location>
        <begin position="80"/>
        <end position="98"/>
    </location>
</feature>
<dbReference type="InterPro" id="IPR036259">
    <property type="entry name" value="MFS_trans_sf"/>
</dbReference>
<protein>
    <submittedName>
        <fullName evidence="9">MFS transporter</fullName>
    </submittedName>
</protein>
<name>A0ABP4N6Y0_9ACTN</name>
<evidence type="ECO:0000313" key="9">
    <source>
        <dbReference type="EMBL" id="GAA1554990.1"/>
    </source>
</evidence>
<dbReference type="PROSITE" id="PS50850">
    <property type="entry name" value="MFS"/>
    <property type="match status" value="1"/>
</dbReference>
<feature type="transmembrane region" description="Helical" evidence="7">
    <location>
        <begin position="231"/>
        <end position="247"/>
    </location>
</feature>
<evidence type="ECO:0000256" key="1">
    <source>
        <dbReference type="ARBA" id="ARBA00004651"/>
    </source>
</evidence>
<organism evidence="9 10">
    <name type="scientific">Kribbella lupini</name>
    <dbReference type="NCBI Taxonomy" id="291602"/>
    <lineage>
        <taxon>Bacteria</taxon>
        <taxon>Bacillati</taxon>
        <taxon>Actinomycetota</taxon>
        <taxon>Actinomycetes</taxon>
        <taxon>Propionibacteriales</taxon>
        <taxon>Kribbellaceae</taxon>
        <taxon>Kribbella</taxon>
    </lineage>
</organism>
<feature type="transmembrane region" description="Helical" evidence="7">
    <location>
        <begin position="303"/>
        <end position="324"/>
    </location>
</feature>
<evidence type="ECO:0000256" key="4">
    <source>
        <dbReference type="ARBA" id="ARBA00022692"/>
    </source>
</evidence>
<dbReference type="Pfam" id="PF07690">
    <property type="entry name" value="MFS_1"/>
    <property type="match status" value="1"/>
</dbReference>
<feature type="transmembrane region" description="Helical" evidence="7">
    <location>
        <begin position="138"/>
        <end position="160"/>
    </location>
</feature>
<feature type="domain" description="Major facilitator superfamily (MFS) profile" evidence="8">
    <location>
        <begin position="14"/>
        <end position="470"/>
    </location>
</feature>
<keyword evidence="6 7" id="KW-0472">Membrane</keyword>
<feature type="transmembrane region" description="Helical" evidence="7">
    <location>
        <begin position="331"/>
        <end position="351"/>
    </location>
</feature>
<comment type="caution">
    <text evidence="9">The sequence shown here is derived from an EMBL/GenBank/DDBJ whole genome shotgun (WGS) entry which is preliminary data.</text>
</comment>
<comment type="subcellular location">
    <subcellularLocation>
        <location evidence="1">Cell membrane</location>
        <topology evidence="1">Multi-pass membrane protein</topology>
    </subcellularLocation>
</comment>
<reference evidence="10" key="1">
    <citation type="journal article" date="2019" name="Int. J. Syst. Evol. Microbiol.">
        <title>The Global Catalogue of Microorganisms (GCM) 10K type strain sequencing project: providing services to taxonomists for standard genome sequencing and annotation.</title>
        <authorList>
            <consortium name="The Broad Institute Genomics Platform"/>
            <consortium name="The Broad Institute Genome Sequencing Center for Infectious Disease"/>
            <person name="Wu L."/>
            <person name="Ma J."/>
        </authorList>
    </citation>
    <scope>NUCLEOTIDE SEQUENCE [LARGE SCALE GENOMIC DNA]</scope>
    <source>
        <strain evidence="10">JCM 14303</strain>
    </source>
</reference>
<keyword evidence="2" id="KW-0813">Transport</keyword>
<feature type="transmembrane region" description="Helical" evidence="7">
    <location>
        <begin position="166"/>
        <end position="188"/>
    </location>
</feature>
<dbReference type="Gene3D" id="1.20.1720.10">
    <property type="entry name" value="Multidrug resistance protein D"/>
    <property type="match status" value="1"/>
</dbReference>
<dbReference type="PANTHER" id="PTHR42718">
    <property type="entry name" value="MAJOR FACILITATOR SUPERFAMILY MULTIDRUG TRANSPORTER MFSC"/>
    <property type="match status" value="1"/>
</dbReference>
<evidence type="ECO:0000256" key="5">
    <source>
        <dbReference type="ARBA" id="ARBA00022989"/>
    </source>
</evidence>
<dbReference type="InterPro" id="IPR001958">
    <property type="entry name" value="Tet-R_TetA/multi-R_MdtG-like"/>
</dbReference>
<sequence length="482" mass="50015">MVVTMRATPRDWTGLVVLALPCTVVSMDASVLNLAMPQITAVLRPTGAQQLWIVDSYVFVVAGLLITMGMVGDRIGRRRLLLIGAAVFAAASVLAAFVDRPGLLIAARVLLGVAGATLMPSTLALIRTMFDDARQRRTALGVWTASFALGGLAGPVVGGLLLTRYWWGSAFLVAVPVMVLLLAAGPFLLPEYRGADRPPLDLLSAAMSLAAVLAVVYGLKRAAESGPRPSYGVVVLLGIALAVWFVRRQRRLARPMIELGLFRSIGFSGPLVVLGLIFCVLYGTQFVTAQLLQLVLGLSALEAGLISLPGTIAYLIGSLSAPLLAARVSTAYGLAGSLLISAAGFGLLTQVQPGRLWIVATGFVVFSIGLAGVYLLATDLTVSAAPPERAGTTSALLETSAELGGALGIASLGSIVLAVYRQSSPDGGVPSTTAARTAYLHGYQLAEAVGAATLLLAAALTAILLRPQRTAVPERSTPLPES</sequence>
<feature type="transmembrane region" description="Helical" evidence="7">
    <location>
        <begin position="200"/>
        <end position="219"/>
    </location>
</feature>
<dbReference type="PANTHER" id="PTHR42718:SF47">
    <property type="entry name" value="METHYL VIOLOGEN RESISTANCE PROTEIN SMVA"/>
    <property type="match status" value="1"/>
</dbReference>